<reference evidence="2" key="2">
    <citation type="submission" date="2020-09" db="EMBL/GenBank/DDBJ databases">
        <authorList>
            <person name="Sun Q."/>
            <person name="Zhou Y."/>
        </authorList>
    </citation>
    <scope>NUCLEOTIDE SEQUENCE</scope>
    <source>
        <strain evidence="2">CGMCC 1.12777</strain>
    </source>
</reference>
<comment type="caution">
    <text evidence="2">The sequence shown here is derived from an EMBL/GenBank/DDBJ whole genome shotgun (WGS) entry which is preliminary data.</text>
</comment>
<evidence type="ECO:0000259" key="1">
    <source>
        <dbReference type="PROSITE" id="PS50206"/>
    </source>
</evidence>
<dbReference type="InterPro" id="IPR050229">
    <property type="entry name" value="GlpE_sulfurtransferase"/>
</dbReference>
<dbReference type="Gene3D" id="3.40.250.10">
    <property type="entry name" value="Rhodanese-like domain"/>
    <property type="match status" value="1"/>
</dbReference>
<dbReference type="PANTHER" id="PTHR43031">
    <property type="entry name" value="FAD-DEPENDENT OXIDOREDUCTASE"/>
    <property type="match status" value="1"/>
</dbReference>
<dbReference type="Pfam" id="PF00581">
    <property type="entry name" value="Rhodanese"/>
    <property type="match status" value="1"/>
</dbReference>
<gene>
    <name evidence="2" type="ORF">GCM10007096_10880</name>
</gene>
<accession>A0A8J2ZUH6</accession>
<reference evidence="2" key="1">
    <citation type="journal article" date="2014" name="Int. J. Syst. Evol. Microbiol.">
        <title>Complete genome sequence of Corynebacterium casei LMG S-19264T (=DSM 44701T), isolated from a smear-ripened cheese.</title>
        <authorList>
            <consortium name="US DOE Joint Genome Institute (JGI-PGF)"/>
            <person name="Walter F."/>
            <person name="Albersmeier A."/>
            <person name="Kalinowski J."/>
            <person name="Ruckert C."/>
        </authorList>
    </citation>
    <scope>NUCLEOTIDE SEQUENCE</scope>
    <source>
        <strain evidence="2">CGMCC 1.12777</strain>
    </source>
</reference>
<dbReference type="SMART" id="SM00450">
    <property type="entry name" value="RHOD"/>
    <property type="match status" value="1"/>
</dbReference>
<dbReference type="SUPFAM" id="SSF52821">
    <property type="entry name" value="Rhodanese/Cell cycle control phosphatase"/>
    <property type="match status" value="1"/>
</dbReference>
<dbReference type="CDD" id="cd00158">
    <property type="entry name" value="RHOD"/>
    <property type="match status" value="1"/>
</dbReference>
<dbReference type="RefSeq" id="WP_188496375.1">
    <property type="nucleotide sequence ID" value="NZ_BMFV01000005.1"/>
</dbReference>
<dbReference type="InterPro" id="IPR001763">
    <property type="entry name" value="Rhodanese-like_dom"/>
</dbReference>
<dbReference type="Proteomes" id="UP000656813">
    <property type="component" value="Unassembled WGS sequence"/>
</dbReference>
<dbReference type="PROSITE" id="PS50206">
    <property type="entry name" value="RHODANESE_3"/>
    <property type="match status" value="1"/>
</dbReference>
<feature type="domain" description="Rhodanese" evidence="1">
    <location>
        <begin position="16"/>
        <end position="103"/>
    </location>
</feature>
<organism evidence="2 3">
    <name type="scientific">Pullulanibacillus pueri</name>
    <dbReference type="NCBI Taxonomy" id="1437324"/>
    <lineage>
        <taxon>Bacteria</taxon>
        <taxon>Bacillati</taxon>
        <taxon>Bacillota</taxon>
        <taxon>Bacilli</taxon>
        <taxon>Bacillales</taxon>
        <taxon>Sporolactobacillaceae</taxon>
        <taxon>Pullulanibacillus</taxon>
    </lineage>
</organism>
<evidence type="ECO:0000313" key="3">
    <source>
        <dbReference type="Proteomes" id="UP000656813"/>
    </source>
</evidence>
<dbReference type="AlphaFoldDB" id="A0A8J2ZUH6"/>
<name>A0A8J2ZUH6_9BACL</name>
<dbReference type="InterPro" id="IPR036873">
    <property type="entry name" value="Rhodanese-like_dom_sf"/>
</dbReference>
<evidence type="ECO:0000313" key="2">
    <source>
        <dbReference type="EMBL" id="GGH78059.1"/>
    </source>
</evidence>
<dbReference type="EMBL" id="BMFV01000005">
    <property type="protein sequence ID" value="GGH78059.1"/>
    <property type="molecule type" value="Genomic_DNA"/>
</dbReference>
<proteinExistence type="predicted"/>
<dbReference type="PANTHER" id="PTHR43031:SF17">
    <property type="entry name" value="SULFURTRANSFERASE YTWF-RELATED"/>
    <property type="match status" value="1"/>
</dbReference>
<protein>
    <submittedName>
        <fullName evidence="2">Rhodanese-like domain-containing protein</fullName>
    </submittedName>
</protein>
<sequence length="103" mass="11349">MIKQIAPEELHEGLRSGKQLSVIDVREDEEVAKGMIAGAKHIPLGDIENHLDEIDKTIEHIMVCRSGGRSTKACQILMGKGYKIQNLVGGMIAWEAKYGKSFS</sequence>
<keyword evidence="3" id="KW-1185">Reference proteome</keyword>